<feature type="transmembrane region" description="Helical" evidence="8">
    <location>
        <begin position="494"/>
        <end position="512"/>
    </location>
</feature>
<dbReference type="EMBL" id="JAOPKC010000015">
    <property type="protein sequence ID" value="MCU4718772.1"/>
    <property type="molecule type" value="Genomic_DNA"/>
</dbReference>
<dbReference type="GO" id="GO:0016491">
    <property type="term" value="F:oxidoreductase activity"/>
    <property type="evidence" value="ECO:0007669"/>
    <property type="project" value="UniProtKB-KW"/>
</dbReference>
<accession>A0AAE3IG91</accession>
<evidence type="ECO:0000313" key="14">
    <source>
        <dbReference type="Proteomes" id="UP001209746"/>
    </source>
</evidence>
<dbReference type="Proteomes" id="UP001208186">
    <property type="component" value="Unassembled WGS sequence"/>
</dbReference>
<feature type="transmembrane region" description="Helical" evidence="8">
    <location>
        <begin position="34"/>
        <end position="57"/>
    </location>
</feature>
<dbReference type="Pfam" id="PF00361">
    <property type="entry name" value="Proton_antipo_M"/>
    <property type="match status" value="1"/>
</dbReference>
<dbReference type="Pfam" id="PF00662">
    <property type="entry name" value="Proton_antipo_N"/>
    <property type="match status" value="1"/>
</dbReference>
<feature type="domain" description="NADH:quinone oxidoreductase/Mrp antiporter transmembrane" evidence="9">
    <location>
        <begin position="128"/>
        <end position="418"/>
    </location>
</feature>
<sequence>MSLLPVAVVVAPAAAVLAILYFRDRPNVREAWTFAAALATLGATGWLARVVLAGARPEAVAGTYVADVELSLRADPMGAMFALLAATLWLVTSVYSVGYMRGHDEVSQGRYFAAFAASIAATMGVALAANLLTLFVCYELLTVATYPLVVHSESDEARAAGRTYLLYTLGGGVALLAGLSLVYVAAGTLSFVPGGVGGLAADPLLARAAFGLLVAGFGVKTALVPLHTWLPAAMVAPTPVSGLLHAVAVVKSGAFGLGRVVTHVYGPETVADLGLSLPLSTLAAVTMLYAGVVALRQTRIKRALAYSTVSQLAYIALGFGLAERTAVFGALLHVPAHAFMKISLFFVAGLLYVESGVTDVDDMDGLGRRHPVAMAAFAVTAAGLAGFPLVAGFVSKWYLLVGSLRADAIGFAAALLAAGVLKLLLFWPMIRAAFFRGDPLASGPARDEAGRTAADGGAPDGESSASTAGSSLSDRAGARAWEAPSRVWRESAPALLVPVVAVALGAIVLGLVPDRLPLFDLATEAVAEVFG</sequence>
<keyword evidence="5" id="KW-0560">Oxidoreductase</keyword>
<keyword evidence="13" id="KW-1185">Reference proteome</keyword>
<evidence type="ECO:0000259" key="10">
    <source>
        <dbReference type="Pfam" id="PF00662"/>
    </source>
</evidence>
<evidence type="ECO:0000256" key="8">
    <source>
        <dbReference type="SAM" id="Phobius"/>
    </source>
</evidence>
<comment type="caution">
    <text evidence="12">The sequence shown here is derived from an EMBL/GenBank/DDBJ whole genome shotgun (WGS) entry which is preliminary data.</text>
</comment>
<dbReference type="EMBL" id="JAOPKD010000014">
    <property type="protein sequence ID" value="MCU4727820.1"/>
    <property type="molecule type" value="Genomic_DNA"/>
</dbReference>
<evidence type="ECO:0000256" key="6">
    <source>
        <dbReference type="ARBA" id="ARBA00023136"/>
    </source>
</evidence>
<keyword evidence="6 8" id="KW-0472">Membrane</keyword>
<feature type="domain" description="NADH-Ubiquinone oxidoreductase (complex I) chain 5 N-terminal" evidence="10">
    <location>
        <begin position="67"/>
        <end position="112"/>
    </location>
</feature>
<dbReference type="InterPro" id="IPR052175">
    <property type="entry name" value="ComplexI-like_HydComp"/>
</dbReference>
<feature type="transmembrane region" description="Helical" evidence="8">
    <location>
        <begin position="6"/>
        <end position="22"/>
    </location>
</feature>
<feature type="transmembrane region" description="Helical" evidence="8">
    <location>
        <begin position="111"/>
        <end position="144"/>
    </location>
</feature>
<feature type="transmembrane region" description="Helical" evidence="8">
    <location>
        <begin position="164"/>
        <end position="192"/>
    </location>
</feature>
<dbReference type="PRINTS" id="PR01434">
    <property type="entry name" value="NADHDHGNASE5"/>
</dbReference>
<feature type="region of interest" description="Disordered" evidence="7">
    <location>
        <begin position="442"/>
        <end position="473"/>
    </location>
</feature>
<feature type="compositionally biased region" description="Low complexity" evidence="7">
    <location>
        <begin position="463"/>
        <end position="473"/>
    </location>
</feature>
<evidence type="ECO:0000256" key="5">
    <source>
        <dbReference type="ARBA" id="ARBA00023002"/>
    </source>
</evidence>
<feature type="transmembrane region" description="Helical" evidence="8">
    <location>
        <begin position="334"/>
        <end position="353"/>
    </location>
</feature>
<evidence type="ECO:0000256" key="2">
    <source>
        <dbReference type="ARBA" id="ARBA00022475"/>
    </source>
</evidence>
<dbReference type="InterPro" id="IPR001750">
    <property type="entry name" value="ND/Mrp_TM"/>
</dbReference>
<proteinExistence type="predicted"/>
<protein>
    <submittedName>
        <fullName evidence="12">Proton-conducting transporter membrane subunit</fullName>
    </submittedName>
</protein>
<evidence type="ECO:0000313" key="12">
    <source>
        <dbReference type="EMBL" id="MCU4727820.1"/>
    </source>
</evidence>
<keyword evidence="2" id="KW-1003">Cell membrane</keyword>
<reference evidence="12" key="1">
    <citation type="submission" date="2023-02" db="EMBL/GenBank/DDBJ databases">
        <title>Enrichment on poylsaccharides allowed isolation of novel metabolic and taxonomic groups of Haloarchaea.</title>
        <authorList>
            <person name="Sorokin D.Y."/>
            <person name="Elcheninov A.G."/>
            <person name="Khizhniak T.V."/>
            <person name="Kolganova T.V."/>
            <person name="Kublanov I.V."/>
        </authorList>
    </citation>
    <scope>NUCLEOTIDE SEQUENCE</scope>
    <source>
        <strain evidence="11 13">HArc-curdl5-1</strain>
        <strain evidence="12">HArc-curdl7</strain>
    </source>
</reference>
<dbReference type="Proteomes" id="UP001209746">
    <property type="component" value="Unassembled WGS sequence"/>
</dbReference>
<feature type="transmembrane region" description="Helical" evidence="8">
    <location>
        <begin position="406"/>
        <end position="427"/>
    </location>
</feature>
<name>A0AAE3IG91_9EURY</name>
<dbReference type="PANTHER" id="PTHR42682:SF4">
    <property type="entry name" value="NADH-UBIQUINONE_PLASTOQUINONE"/>
    <property type="match status" value="1"/>
</dbReference>
<evidence type="ECO:0000313" key="11">
    <source>
        <dbReference type="EMBL" id="MCU4718772.1"/>
    </source>
</evidence>
<evidence type="ECO:0000313" key="13">
    <source>
        <dbReference type="Proteomes" id="UP001208186"/>
    </source>
</evidence>
<evidence type="ECO:0000256" key="4">
    <source>
        <dbReference type="ARBA" id="ARBA00022989"/>
    </source>
</evidence>
<evidence type="ECO:0000259" key="9">
    <source>
        <dbReference type="Pfam" id="PF00361"/>
    </source>
</evidence>
<evidence type="ECO:0000256" key="1">
    <source>
        <dbReference type="ARBA" id="ARBA00004651"/>
    </source>
</evidence>
<comment type="subcellular location">
    <subcellularLocation>
        <location evidence="1">Cell membrane</location>
        <topology evidence="1">Multi-pass membrane protein</topology>
    </subcellularLocation>
</comment>
<keyword evidence="4 8" id="KW-1133">Transmembrane helix</keyword>
<dbReference type="PANTHER" id="PTHR42682">
    <property type="entry name" value="HYDROGENASE-4 COMPONENT F"/>
    <property type="match status" value="1"/>
</dbReference>
<keyword evidence="3 8" id="KW-0812">Transmembrane</keyword>
<feature type="transmembrane region" description="Helical" evidence="8">
    <location>
        <begin position="275"/>
        <end position="296"/>
    </location>
</feature>
<dbReference type="RefSeq" id="WP_315909524.1">
    <property type="nucleotide sequence ID" value="NZ_JAOPKC010000015.1"/>
</dbReference>
<evidence type="ECO:0000256" key="7">
    <source>
        <dbReference type="SAM" id="MobiDB-lite"/>
    </source>
</evidence>
<feature type="transmembrane region" description="Helical" evidence="8">
    <location>
        <begin position="77"/>
        <end position="99"/>
    </location>
</feature>
<dbReference type="InterPro" id="IPR001516">
    <property type="entry name" value="Proton_antipo_N"/>
</dbReference>
<feature type="transmembrane region" description="Helical" evidence="8">
    <location>
        <begin position="374"/>
        <end position="394"/>
    </location>
</feature>
<dbReference type="GO" id="GO:0005886">
    <property type="term" value="C:plasma membrane"/>
    <property type="evidence" value="ECO:0007669"/>
    <property type="project" value="UniProtKB-SubCell"/>
</dbReference>
<evidence type="ECO:0000256" key="3">
    <source>
        <dbReference type="ARBA" id="ARBA00022692"/>
    </source>
</evidence>
<organism evidence="12 14">
    <name type="scientific">Halapricum hydrolyticum</name>
    <dbReference type="NCBI Taxonomy" id="2979991"/>
    <lineage>
        <taxon>Archaea</taxon>
        <taxon>Methanobacteriati</taxon>
        <taxon>Methanobacteriota</taxon>
        <taxon>Stenosarchaea group</taxon>
        <taxon>Halobacteria</taxon>
        <taxon>Halobacteriales</taxon>
        <taxon>Haloarculaceae</taxon>
        <taxon>Halapricum</taxon>
    </lineage>
</organism>
<feature type="transmembrane region" description="Helical" evidence="8">
    <location>
        <begin position="204"/>
        <end position="224"/>
    </location>
</feature>
<dbReference type="AlphaFoldDB" id="A0AAE3IG91"/>
<gene>
    <name evidence="12" type="ORF">OB914_12715</name>
    <name evidence="11" type="ORF">OB916_11960</name>
</gene>